<dbReference type="AlphaFoldDB" id="A0A5B2VMU0"/>
<name>A0A5B2VMU0_9BACT</name>
<reference evidence="2 3" key="2">
    <citation type="submission" date="2019-09" db="EMBL/GenBank/DDBJ databases">
        <authorList>
            <person name="Jin C."/>
        </authorList>
    </citation>
    <scope>NUCLEOTIDE SEQUENCE [LARGE SCALE GENOMIC DNA]</scope>
    <source>
        <strain evidence="2 3">BN140078</strain>
    </source>
</reference>
<organism evidence="2 3">
    <name type="scientific">Chitinophaga agrisoli</name>
    <dbReference type="NCBI Taxonomy" id="2607653"/>
    <lineage>
        <taxon>Bacteria</taxon>
        <taxon>Pseudomonadati</taxon>
        <taxon>Bacteroidota</taxon>
        <taxon>Chitinophagia</taxon>
        <taxon>Chitinophagales</taxon>
        <taxon>Chitinophagaceae</taxon>
        <taxon>Chitinophaga</taxon>
    </lineage>
</organism>
<reference evidence="2 3" key="1">
    <citation type="submission" date="2019-09" db="EMBL/GenBank/DDBJ databases">
        <title>Chitinophaga ginsengihumi sp. nov., isolated from soil of ginseng rhizosphere.</title>
        <authorList>
            <person name="Lee J."/>
        </authorList>
    </citation>
    <scope>NUCLEOTIDE SEQUENCE [LARGE SCALE GENOMIC DNA]</scope>
    <source>
        <strain evidence="2 3">BN140078</strain>
    </source>
</reference>
<proteinExistence type="predicted"/>
<evidence type="ECO:0000256" key="1">
    <source>
        <dbReference type="SAM" id="Coils"/>
    </source>
</evidence>
<keyword evidence="1" id="KW-0175">Coiled coil</keyword>
<dbReference type="EMBL" id="VUOC01000004">
    <property type="protein sequence ID" value="KAA2239607.1"/>
    <property type="molecule type" value="Genomic_DNA"/>
</dbReference>
<feature type="coiled-coil region" evidence="1">
    <location>
        <begin position="366"/>
        <end position="431"/>
    </location>
</feature>
<evidence type="ECO:0000313" key="2">
    <source>
        <dbReference type="EMBL" id="KAA2239607.1"/>
    </source>
</evidence>
<dbReference type="RefSeq" id="WP_149840786.1">
    <property type="nucleotide sequence ID" value="NZ_VUOC01000004.1"/>
</dbReference>
<keyword evidence="3" id="KW-1185">Reference proteome</keyword>
<evidence type="ECO:0000313" key="3">
    <source>
        <dbReference type="Proteomes" id="UP000324611"/>
    </source>
</evidence>
<sequence>MSEQILVPIKIEALVVDETTAKDPGYNWKSFYIDYEALASRQGTRLEPADLKELQQGGFCEKGIHLHWALPAALTNGIHKDGKALFPAVPNRWLVIRTHLLNGQPVLKKWLLESDHISDLQSDKSTWAVQNPDGSFSTSHNIGKTTLLDDWAQEQPRSNTPLTAIGPGNASFAAIYQYCRNVFGFWDDLAGVENTATTFSYLVTGWYSDLAIEPLQNADDLLKKNIKSKWQIDGVQNPKNFPTAILCHGFIHSVNWDPAQQYVLPAKGAQVNTGVGLTSLEAKAAQLSRQTGAAEKLLNGYFYDVLKDNVDATEMHTHVDNHTYTAYDGGALWEIKQIEQKDKEHTLPGFPDAAANPGLSAAFKQINTAQQAADRSRQNKRSLLLEFRALTDKIIMASETPDLLATLTAKRDRLRNDIDATTRAITEQEAAVTTQQTLINQMPAFRDKTDFELVQKKMPRYWQPNDPAVLFSGPGITASSKYKDPGNGPQLPCRTAPAIIAGLILNDSPTGTNTTITTGDIPLALKALGSLANNITLISQLYQEAILFDPSWTTIWAQQYYKDQPGNTANIQALAAWLRNMLQLSATAPTDKFKGVRLLDYITIEPATWDHDSLTQLLATRGIQRWHHPWTPIYLVWYAKFIPTYTNSNGQWSYNPENWLWQDKRYHYKGPAPDATNAIEYAGKVLLTDMVTSFLQQRLPEGISPGQHVSQAIGSFSDGLLMRRHSIQLPLLQDPDNNNGALLPDNSLNDYTTREAYFFPDVSATSGNTPNFFPLRAGHLQFTRLWITDAFGQVKKVIDPDNNGEPVGKGYLHIAETLNQLNNGFQLTLAPRVIQPARLSFRWCSAQPGPLEESSNDPLTNPVCGWLLPDFLDQSLEIYETSGVKCGALKLTSLEDRLQLQWNNPPGTANTLTPEQAIHNSYLLGFVNGLLTALDSAGQPDGGNALHALFDLCNRTALFLSTSPGQQAPGLAGLMGQPVALVRASLKLELQGLPAQPQNNEHTITEATKTQPPGLANTAFPIALGDSRNNKDGLIGYFKDNGFEQMHVPFGMQKPASDYFTLEDITLTFNTTEQEAITILMDPRGGVQAHAGVLPVKFIDLPAIHTTGLHHMELDMLIAPFLGAPTAPFVPLGAEPNRQWVLKQQTTTGDWLQTNIDNQTQLQTGALNTQVIQEAYLSLLPPSDNQ</sequence>
<comment type="caution">
    <text evidence="2">The sequence shown here is derived from an EMBL/GenBank/DDBJ whole genome shotgun (WGS) entry which is preliminary data.</text>
</comment>
<dbReference type="Proteomes" id="UP000324611">
    <property type="component" value="Unassembled WGS sequence"/>
</dbReference>
<protein>
    <submittedName>
        <fullName evidence="2">Uncharacterized protein</fullName>
    </submittedName>
</protein>
<gene>
    <name evidence="2" type="ORF">F0L74_25790</name>
</gene>
<accession>A0A5B2VMU0</accession>